<dbReference type="Proteomes" id="UP000013638">
    <property type="component" value="Unassembled WGS sequence"/>
</dbReference>
<dbReference type="RefSeq" id="WP_010829174.1">
    <property type="nucleotide sequence ID" value="NZ_KB944870.1"/>
</dbReference>
<keyword evidence="1" id="KW-0812">Transmembrane</keyword>
<reference evidence="2 3" key="1">
    <citation type="submission" date="2013-02" db="EMBL/GenBank/DDBJ databases">
        <title>The Genome Sequence of Enterococcus faecalis ATCC_6055.</title>
        <authorList>
            <consortium name="The Broad Institute Genome Sequencing Platform"/>
            <consortium name="The Broad Institute Genome Sequencing Center for Infectious Disease"/>
            <person name="Earl A.M."/>
            <person name="Gilmore M.S."/>
            <person name="Lebreton F."/>
            <person name="Walker B."/>
            <person name="Young S.K."/>
            <person name="Zeng Q."/>
            <person name="Gargeya S."/>
            <person name="Fitzgerald M."/>
            <person name="Haas B."/>
            <person name="Abouelleil A."/>
            <person name="Alvarado L."/>
            <person name="Arachchi H.M."/>
            <person name="Berlin A.M."/>
            <person name="Chapman S.B."/>
            <person name="Dewar J."/>
            <person name="Goldberg J."/>
            <person name="Griggs A."/>
            <person name="Gujja S."/>
            <person name="Hansen M."/>
            <person name="Howarth C."/>
            <person name="Imamovic A."/>
            <person name="Larimer J."/>
            <person name="McCowan C."/>
            <person name="Murphy C."/>
            <person name="Neiman D."/>
            <person name="Pearson M."/>
            <person name="Priest M."/>
            <person name="Roberts A."/>
            <person name="Saif S."/>
            <person name="Shea T."/>
            <person name="Sisk P."/>
            <person name="Sykes S."/>
            <person name="Wortman J."/>
            <person name="Nusbaum C."/>
            <person name="Birren B."/>
        </authorList>
    </citation>
    <scope>NUCLEOTIDE SEQUENCE [LARGE SCALE GENOMIC DNA]</scope>
    <source>
        <strain evidence="2 3">ATCC 6055</strain>
    </source>
</reference>
<sequence>MKIVFKMFRILGVLIMVAGFGYTLYIFQQDMSKWSNMDTLAIAIIVGIGLEVVGILGEFLYTGMSRKRIQKNGVDTVGKIISARQTGTYVNEQPEIELTLSYKVNGKAMTGVTKSIISLLDLSKITEGTELVIKYLPDEPEKIVIKK</sequence>
<gene>
    <name evidence="2" type="ORF">WOU_03011</name>
</gene>
<name>R3KK30_ENTFL</name>
<evidence type="ECO:0008006" key="4">
    <source>
        <dbReference type="Google" id="ProtNLM"/>
    </source>
</evidence>
<dbReference type="PATRIC" id="fig|1169311.3.peg.2960"/>
<dbReference type="AlphaFoldDB" id="R3KK30"/>
<organism evidence="2 3">
    <name type="scientific">Enterococcus faecalis ATCC 6055</name>
    <dbReference type="NCBI Taxonomy" id="1169311"/>
    <lineage>
        <taxon>Bacteria</taxon>
        <taxon>Bacillati</taxon>
        <taxon>Bacillota</taxon>
        <taxon>Bacilli</taxon>
        <taxon>Lactobacillales</taxon>
        <taxon>Enterococcaceae</taxon>
        <taxon>Enterococcus</taxon>
    </lineage>
</organism>
<keyword evidence="1" id="KW-1133">Transmembrane helix</keyword>
<evidence type="ECO:0000313" key="3">
    <source>
        <dbReference type="Proteomes" id="UP000013638"/>
    </source>
</evidence>
<feature type="transmembrane region" description="Helical" evidence="1">
    <location>
        <begin position="39"/>
        <end position="61"/>
    </location>
</feature>
<dbReference type="EMBL" id="ASDZ01000038">
    <property type="protein sequence ID" value="EOK08844.1"/>
    <property type="molecule type" value="Genomic_DNA"/>
</dbReference>
<evidence type="ECO:0000313" key="2">
    <source>
        <dbReference type="EMBL" id="EOK08844.1"/>
    </source>
</evidence>
<comment type="caution">
    <text evidence="2">The sequence shown here is derived from an EMBL/GenBank/DDBJ whole genome shotgun (WGS) entry which is preliminary data.</text>
</comment>
<protein>
    <recommendedName>
        <fullName evidence="4">DUF3592 domain-containing protein</fullName>
    </recommendedName>
</protein>
<keyword evidence="1" id="KW-0472">Membrane</keyword>
<accession>R3KK30</accession>
<feature type="transmembrane region" description="Helical" evidence="1">
    <location>
        <begin position="7"/>
        <end position="27"/>
    </location>
</feature>
<dbReference type="HOGENOM" id="CLU_1765194_0_0_9"/>
<proteinExistence type="predicted"/>
<evidence type="ECO:0000256" key="1">
    <source>
        <dbReference type="SAM" id="Phobius"/>
    </source>
</evidence>